<dbReference type="EMBL" id="MF919534">
    <property type="protein sequence ID" value="ATS92908.1"/>
    <property type="molecule type" value="Genomic_DNA"/>
</dbReference>
<proteinExistence type="predicted"/>
<evidence type="ECO:0000313" key="1">
    <source>
        <dbReference type="EMBL" id="ATS92908.1"/>
    </source>
</evidence>
<evidence type="ECO:0000313" key="2">
    <source>
        <dbReference type="Proteomes" id="UP000240916"/>
    </source>
</evidence>
<gene>
    <name evidence="1" type="ORF">SEA_SUPERPHIKIMAN_65</name>
</gene>
<accession>A0A2D2W3Z9</accession>
<reference evidence="1 2" key="1">
    <citation type="submission" date="2017-09" db="EMBL/GenBank/DDBJ databases">
        <authorList>
            <person name="Pradhan P."/>
            <person name="Aluri L.S."/>
            <person name="Anandarajan D."/>
            <person name="Beiriger J.C."/>
            <person name="Bethamcharla R."/>
            <person name="Betini N."/>
            <person name="Bhatt S.D."/>
            <person name="Chengalvala S."/>
            <person name="Cox N.E."/>
            <person name="Delvadia B.P."/>
            <person name="Desai A.S."/>
            <person name="Devaney A.M."/>
            <person name="Doyle B.K."/>
            <person name="Edgerton A.O."/>
            <person name="Erlich M.C."/>
            <person name="Fitzpatrick K.C."/>
            <person name="Gajjar E.A."/>
            <person name="Ganguly A."/>
            <person name="Gill R.S."/>
            <person name="Goldman M.G."/>
            <person name="Good P.M."/>
            <person name="Gupta N."/>
            <person name="Haddad L.M."/>
            <person name="Han E.J."/>
            <person name="Jain S."/>
            <person name="Jiang A."/>
            <person name="Jurgielewicz A.D."/>
            <person name="Kainth D.K."/>
            <person name="Karam J.M."/>
            <person name="Kodavatiganti M."/>
            <person name="Kriete S.J."/>
            <person name="MacDonald C.E."/>
            <person name="Maret J.P."/>
            <person name="Mathew A.E."/>
            <person name="Nako S."/>
            <person name="Natrajan M."/>
            <person name="Nishu N.M."/>
            <person name="Parikh A."/>
            <person name="Patel N."/>
            <person name="Patel P.D."/>
            <person name="Patel S."/>
            <person name="Patra K."/>
            <person name="Pumpuckdee D."/>
            <person name="Rai K."/>
            <person name="Ramanathan A."/>
            <person name="Sarkar A."/>
            <person name="Schaffer B.L."/>
            <person name="Shah P."/>
            <person name="Tata R.K."/>
            <person name="Tawfik A.H."/>
            <person name="Thuremella B.T."/>
            <person name="Toma J."/>
            <person name="Tran T.L."/>
            <person name="Veera S."/>
            <person name="Vemulapalli V.K."/>
            <person name="Vidas T.V."/>
            <person name="Vieira K.S."/>
            <person name="Vijayakumar G."/>
            <person name="Walor T.A."/>
            <person name="White C.R."/>
            <person name="Wong B.M."/>
            <person name="Zhao Sl."/>
            <person name="McDonald M.T."/>
            <person name="Dalia R."/>
            <person name="Little J.L."/>
            <person name="Gurney S.M.R."/>
            <person name="Bollivar D.W."/>
            <person name="Garlena R.A."/>
            <person name="Russell D.A."/>
            <person name="Pope W.H."/>
            <person name="Jacobs-Sera D."/>
            <person name="Hendrix R.W."/>
            <person name="Hatfull G.F."/>
        </authorList>
    </citation>
    <scope>NUCLEOTIDE SEQUENCE [LARGE SCALE GENOMIC DNA]</scope>
</reference>
<dbReference type="Proteomes" id="UP000240916">
    <property type="component" value="Segment"/>
</dbReference>
<name>A0A2D2W3Z9_9CAUD</name>
<protein>
    <submittedName>
        <fullName evidence="1">Uncharacterized protein</fullName>
    </submittedName>
</protein>
<sequence>MNDILKEIMTELDKLWNAEIDKAESTCDAGTFEVSRNHSSRAHGIHLAEQIVRTAFFKRGYVVSDE</sequence>
<organism evidence="1 2">
    <name type="scientific">Mycobacterium phage Superphikiman</name>
    <dbReference type="NCBI Taxonomy" id="2041551"/>
    <lineage>
        <taxon>Viruses</taxon>
        <taxon>Duplodnaviria</taxon>
        <taxon>Heunggongvirae</taxon>
        <taxon>Uroviricota</taxon>
        <taxon>Caudoviricetes</taxon>
        <taxon>Omegavirus</taxon>
        <taxon>Omegavirus courthouse</taxon>
    </lineage>
</organism>